<evidence type="ECO:0000313" key="2">
    <source>
        <dbReference type="Proteomes" id="UP000253061"/>
    </source>
</evidence>
<gene>
    <name evidence="1" type="ORF">TH6_01975</name>
</gene>
<protein>
    <submittedName>
        <fullName evidence="1">Uncharacterized protein</fullName>
    </submittedName>
</protein>
<evidence type="ECO:0000313" key="1">
    <source>
        <dbReference type="EMBL" id="RCK25408.1"/>
    </source>
</evidence>
<comment type="caution">
    <text evidence="1">The sequence shown here is derived from an EMBL/GenBank/DDBJ whole genome shotgun (WGS) entry which is preliminary data.</text>
</comment>
<proteinExistence type="predicted"/>
<sequence>MLVLASATTSHAQTEQLEAELHQFGDIELITFEGREDFLRKIDTALGLGNIKDPNQTFARLPRSPFTVTGRQNGQALTTCRIFVPARLTPENNSEIFAELMRNWFGTSLNYASDTGLTYRWLIFHEARHCQPDHFGGDALKDNRDEHEADLFAFNKLANAQNRDQLAIDITAFRMITSALIARPSHMTGLSLKRAIEARTPLDASVEMAAFQTVRAMINRRAKSIATAINPTNRELIRAITELRKEAGQETGRSSDPLTVEILIALDDAIAHFAPALHRSVANVRAN</sequence>
<reference evidence="1 2" key="1">
    <citation type="submission" date="2014-07" db="EMBL/GenBank/DDBJ databases">
        <title>Draft genome sequence of Thalassospira profundimaris R8-17.</title>
        <authorList>
            <person name="Lai Q."/>
            <person name="Shao Z."/>
        </authorList>
    </citation>
    <scope>NUCLEOTIDE SEQUENCE [LARGE SCALE GENOMIC DNA]</scope>
    <source>
        <strain evidence="1 2">R8-17</strain>
    </source>
</reference>
<name>A0A367VJK2_9PROT</name>
<dbReference type="EMBL" id="JPWB01000001">
    <property type="protein sequence ID" value="RCK25408.1"/>
    <property type="molecule type" value="Genomic_DNA"/>
</dbReference>
<organism evidence="1 2">
    <name type="scientific">Thalassospira profundimaris</name>
    <dbReference type="NCBI Taxonomy" id="502049"/>
    <lineage>
        <taxon>Bacteria</taxon>
        <taxon>Pseudomonadati</taxon>
        <taxon>Pseudomonadota</taxon>
        <taxon>Alphaproteobacteria</taxon>
        <taxon>Rhodospirillales</taxon>
        <taxon>Thalassospiraceae</taxon>
        <taxon>Thalassospira</taxon>
    </lineage>
</organism>
<dbReference type="AlphaFoldDB" id="A0A367VJK2"/>
<dbReference type="Proteomes" id="UP000253061">
    <property type="component" value="Unassembled WGS sequence"/>
</dbReference>
<accession>A0A367VJK2</accession>
<dbReference type="RefSeq" id="WP_062956512.1">
    <property type="nucleotide sequence ID" value="NZ_JPWB01000001.1"/>
</dbReference>